<dbReference type="GO" id="GO:0008270">
    <property type="term" value="F:zinc ion binding"/>
    <property type="evidence" value="ECO:0007669"/>
    <property type="project" value="InterPro"/>
</dbReference>
<proteinExistence type="predicted"/>
<evidence type="ECO:0000313" key="3">
    <source>
        <dbReference type="Proteomes" id="UP000594095"/>
    </source>
</evidence>
<feature type="domain" description="HNH" evidence="1">
    <location>
        <begin position="75"/>
        <end position="106"/>
    </location>
</feature>
<dbReference type="Proteomes" id="UP000594095">
    <property type="component" value="Genome"/>
</dbReference>
<gene>
    <name evidence="2" type="ORF">pEaSNUABM12_00503</name>
</gene>
<dbReference type="EMBL" id="MT939486">
    <property type="protein sequence ID" value="QOI71420.1"/>
    <property type="molecule type" value="Genomic_DNA"/>
</dbReference>
<dbReference type="InterPro" id="IPR002711">
    <property type="entry name" value="HNH"/>
</dbReference>
<keyword evidence="2" id="KW-0378">Hydrolase</keyword>
<dbReference type="CDD" id="cd00085">
    <property type="entry name" value="HNHc"/>
    <property type="match status" value="1"/>
</dbReference>
<reference evidence="2 3" key="1">
    <citation type="submission" date="2020-08" db="EMBL/GenBank/DDBJ databases">
        <title>Complete genome sequence of Erwinia phage pEa_SNUABM_12.</title>
        <authorList>
            <person name="Kim S.G."/>
            <person name="Lee S.B."/>
            <person name="Park S.C."/>
        </authorList>
    </citation>
    <scope>NUCLEOTIDE SEQUENCE [LARGE SCALE GENOMIC DNA]</scope>
</reference>
<organism evidence="2 3">
    <name type="scientific">Erwinia phage pEa_SNUABM_12</name>
    <dbReference type="NCBI Taxonomy" id="2768773"/>
    <lineage>
        <taxon>Viruses</taxon>
        <taxon>Duplodnaviria</taxon>
        <taxon>Heunggongvirae</taxon>
        <taxon>Uroviricota</taxon>
        <taxon>Caudoviricetes</taxon>
        <taxon>Eneladusvirus</taxon>
        <taxon>Eneladusvirus BF</taxon>
    </lineage>
</organism>
<dbReference type="GO" id="GO:0003676">
    <property type="term" value="F:nucleic acid binding"/>
    <property type="evidence" value="ECO:0007669"/>
    <property type="project" value="InterPro"/>
</dbReference>
<evidence type="ECO:0000313" key="2">
    <source>
        <dbReference type="EMBL" id="QOI71420.1"/>
    </source>
</evidence>
<dbReference type="GO" id="GO:0004519">
    <property type="term" value="F:endonuclease activity"/>
    <property type="evidence" value="ECO:0007669"/>
    <property type="project" value="UniProtKB-KW"/>
</dbReference>
<protein>
    <submittedName>
        <fullName evidence="2">Putative HNH endonuclease</fullName>
    </submittedName>
</protein>
<accession>A0A7L8ZME8</accession>
<keyword evidence="2" id="KW-0540">Nuclease</keyword>
<name>A0A7L8ZME8_9CAUD</name>
<dbReference type="Pfam" id="PF01844">
    <property type="entry name" value="HNH"/>
    <property type="match status" value="1"/>
</dbReference>
<dbReference type="InterPro" id="IPR003615">
    <property type="entry name" value="HNH_nuc"/>
</dbReference>
<evidence type="ECO:0000259" key="1">
    <source>
        <dbReference type="Pfam" id="PF01844"/>
    </source>
</evidence>
<keyword evidence="2" id="KW-0255">Endonuclease</keyword>
<sequence>MSTPTVKNIKFKPSYVMNFNTNVNGIRFTKNVEKVIEVMKRDGLKCHCCEESSVFFKVIDNDYMAAFVDRDGQHVRLTLDHDHLDSMGGSDTIDNFHVLCEQCNLLRDDRFAEYSTFKSWYDEKKLSGKKICKPNMRNYSRIDFEYMIKHRLSEINFSAGVPAPMKIQLRKYVLSHNKLSGRYTASALKRISSKHMNNFLSKLVHEIAAKRTNSDILTNISTLNFYPKVTKGTTSKEFLDKLDNNFKMHLKNTVKMYSSSEVQQKVLNVHTSRTGIWTRITEAFKILFC</sequence>
<dbReference type="Gene3D" id="1.10.30.50">
    <property type="match status" value="1"/>
</dbReference>